<protein>
    <recommendedName>
        <fullName evidence="1">F-box domain-containing protein</fullName>
    </recommendedName>
</protein>
<reference evidence="2 3" key="1">
    <citation type="journal article" date="2023" name="Life. Sci Alliance">
        <title>Evolutionary insights into 3D genome organization and epigenetic landscape of Vigna mungo.</title>
        <authorList>
            <person name="Junaid A."/>
            <person name="Singh B."/>
            <person name="Bhatia S."/>
        </authorList>
    </citation>
    <scope>NUCLEOTIDE SEQUENCE [LARGE SCALE GENOMIC DNA]</scope>
    <source>
        <strain evidence="2">Urdbean</strain>
    </source>
</reference>
<dbReference type="PANTHER" id="PTHR31111:SF139">
    <property type="entry name" value="F-BOX ASSOCIATED DOMAIN-CONTAINING PROTEIN"/>
    <property type="match status" value="1"/>
</dbReference>
<accession>A0AAQ3MHX0</accession>
<dbReference type="SMART" id="SM00256">
    <property type="entry name" value="FBOX"/>
    <property type="match status" value="1"/>
</dbReference>
<dbReference type="AlphaFoldDB" id="A0AAQ3MHX0"/>
<dbReference type="EMBL" id="CP144690">
    <property type="protein sequence ID" value="WVY91561.1"/>
    <property type="molecule type" value="Genomic_DNA"/>
</dbReference>
<keyword evidence="3" id="KW-1185">Reference proteome</keyword>
<dbReference type="CDD" id="cd22157">
    <property type="entry name" value="F-box_AtFBW1-like"/>
    <property type="match status" value="1"/>
</dbReference>
<feature type="domain" description="F-box" evidence="1">
    <location>
        <begin position="4"/>
        <end position="49"/>
    </location>
</feature>
<evidence type="ECO:0000313" key="2">
    <source>
        <dbReference type="EMBL" id="WVY91561.1"/>
    </source>
</evidence>
<dbReference type="Gene3D" id="1.20.1280.50">
    <property type="match status" value="1"/>
</dbReference>
<sequence length="158" mass="18481">MAAISSAELLSNELITEILSWLPAKSLMRFTCVSKTWNSLIINSYFVKLHHKRSIIFQRDLRNEAEAYCIMGEKHLFRALKNSDHEKHLFSAHDEKSCAFSMKEAMKEADLARECFRVAEEISYVAAMKEGDSENARGLLYYIILFFRLVLRISYRYR</sequence>
<gene>
    <name evidence="2" type="ORF">V8G54_037075</name>
</gene>
<evidence type="ECO:0000313" key="3">
    <source>
        <dbReference type="Proteomes" id="UP001374535"/>
    </source>
</evidence>
<dbReference type="Proteomes" id="UP001374535">
    <property type="component" value="Chromosome 11"/>
</dbReference>
<dbReference type="PANTHER" id="PTHR31111">
    <property type="entry name" value="BNAA05G37150D PROTEIN-RELATED"/>
    <property type="match status" value="1"/>
</dbReference>
<dbReference type="Pfam" id="PF00646">
    <property type="entry name" value="F-box"/>
    <property type="match status" value="1"/>
</dbReference>
<name>A0AAQ3MHX0_VIGMU</name>
<proteinExistence type="predicted"/>
<dbReference type="PROSITE" id="PS50181">
    <property type="entry name" value="FBOX"/>
    <property type="match status" value="1"/>
</dbReference>
<dbReference type="InterPro" id="IPR036047">
    <property type="entry name" value="F-box-like_dom_sf"/>
</dbReference>
<organism evidence="2 3">
    <name type="scientific">Vigna mungo</name>
    <name type="common">Black gram</name>
    <name type="synonym">Phaseolus mungo</name>
    <dbReference type="NCBI Taxonomy" id="3915"/>
    <lineage>
        <taxon>Eukaryota</taxon>
        <taxon>Viridiplantae</taxon>
        <taxon>Streptophyta</taxon>
        <taxon>Embryophyta</taxon>
        <taxon>Tracheophyta</taxon>
        <taxon>Spermatophyta</taxon>
        <taxon>Magnoliopsida</taxon>
        <taxon>eudicotyledons</taxon>
        <taxon>Gunneridae</taxon>
        <taxon>Pentapetalae</taxon>
        <taxon>rosids</taxon>
        <taxon>fabids</taxon>
        <taxon>Fabales</taxon>
        <taxon>Fabaceae</taxon>
        <taxon>Papilionoideae</taxon>
        <taxon>50 kb inversion clade</taxon>
        <taxon>NPAAA clade</taxon>
        <taxon>indigoferoid/millettioid clade</taxon>
        <taxon>Phaseoleae</taxon>
        <taxon>Vigna</taxon>
    </lineage>
</organism>
<evidence type="ECO:0000259" key="1">
    <source>
        <dbReference type="PROSITE" id="PS50181"/>
    </source>
</evidence>
<dbReference type="SUPFAM" id="SSF81383">
    <property type="entry name" value="F-box domain"/>
    <property type="match status" value="1"/>
</dbReference>
<dbReference type="InterPro" id="IPR001810">
    <property type="entry name" value="F-box_dom"/>
</dbReference>